<dbReference type="CDD" id="cd07505">
    <property type="entry name" value="HAD_BPGM-like"/>
    <property type="match status" value="1"/>
</dbReference>
<dbReference type="PROSITE" id="PS01228">
    <property type="entry name" value="COF_1"/>
    <property type="match status" value="1"/>
</dbReference>
<dbReference type="SFLD" id="SFLDS00003">
    <property type="entry name" value="Haloacid_Dehalogenase"/>
    <property type="match status" value="1"/>
</dbReference>
<dbReference type="InterPro" id="IPR023214">
    <property type="entry name" value="HAD_sf"/>
</dbReference>
<dbReference type="SFLD" id="SFLDG01135">
    <property type="entry name" value="C1.5.6:_HAD__Beta-PGM__Phospha"/>
    <property type="match status" value="1"/>
</dbReference>
<dbReference type="Gene3D" id="1.10.150.240">
    <property type="entry name" value="Putative phosphatase, domain 2"/>
    <property type="match status" value="1"/>
</dbReference>
<dbReference type="PANTHER" id="PTHR18901">
    <property type="entry name" value="2-DEOXYGLUCOSE-6-PHOSPHATE PHOSPHATASE 2"/>
    <property type="match status" value="1"/>
</dbReference>
<dbReference type="InterPro" id="IPR036412">
    <property type="entry name" value="HAD-like_sf"/>
</dbReference>
<evidence type="ECO:0000313" key="2">
    <source>
        <dbReference type="Proteomes" id="UP000309747"/>
    </source>
</evidence>
<dbReference type="Pfam" id="PF00702">
    <property type="entry name" value="Hydrolase"/>
    <property type="match status" value="1"/>
</dbReference>
<dbReference type="PANTHER" id="PTHR18901:SF38">
    <property type="entry name" value="PSEUDOURIDINE-5'-PHOSPHATASE"/>
    <property type="match status" value="1"/>
</dbReference>
<protein>
    <submittedName>
        <fullName evidence="1">HAD family phosphatase</fullName>
    </submittedName>
</protein>
<dbReference type="InterPro" id="IPR006439">
    <property type="entry name" value="HAD-SF_hydro_IA"/>
</dbReference>
<keyword evidence="2" id="KW-1185">Reference proteome</keyword>
<dbReference type="PRINTS" id="PR00413">
    <property type="entry name" value="HADHALOGNASE"/>
</dbReference>
<evidence type="ECO:0000313" key="1">
    <source>
        <dbReference type="EMBL" id="TJZ92887.1"/>
    </source>
</evidence>
<dbReference type="EMBL" id="SUNI01000003">
    <property type="protein sequence ID" value="TJZ92887.1"/>
    <property type="molecule type" value="Genomic_DNA"/>
</dbReference>
<name>A0A4U0RCQ1_9RHOB</name>
<comment type="caution">
    <text evidence="1">The sequence shown here is derived from an EMBL/GenBank/DDBJ whole genome shotgun (WGS) entry which is preliminary data.</text>
</comment>
<dbReference type="Gene3D" id="3.40.50.1000">
    <property type="entry name" value="HAD superfamily/HAD-like"/>
    <property type="match status" value="1"/>
</dbReference>
<accession>A0A4U0RCQ1</accession>
<gene>
    <name evidence="1" type="ORF">FA743_05105</name>
</gene>
<organism evidence="1 2">
    <name type="scientific">Paracoccus gahaiensis</name>
    <dbReference type="NCBI Taxonomy" id="1706839"/>
    <lineage>
        <taxon>Bacteria</taxon>
        <taxon>Pseudomonadati</taxon>
        <taxon>Pseudomonadota</taxon>
        <taxon>Alphaproteobacteria</taxon>
        <taxon>Rhodobacterales</taxon>
        <taxon>Paracoccaceae</taxon>
        <taxon>Paracoccus</taxon>
    </lineage>
</organism>
<sequence length="248" mass="26353">MRHDDLSAPCPGAMLAHDRQEGLPVTPMPSAPSRFDAVIFDLDGTLLATERMAIETGEAALLRMGRPAPEGLLASLVGIDEPTSRGILRGHLGEDFDFAHLDRLWAEALIERRDRDGIPLRPHVRDLLDMLRAGGMPFAIATSSTSAQAREKLAAAGLTDSFDIVVTRSDVPLPKPAPDVYLLAARRLGIAPERCLAFEDSDVGAIAARAAGMIVVQVPDMVPLSGKHADYLATDLIAGARGIGLLAA</sequence>
<dbReference type="AlphaFoldDB" id="A0A4U0RCQ1"/>
<dbReference type="InterPro" id="IPR023198">
    <property type="entry name" value="PGP-like_dom2"/>
</dbReference>
<reference evidence="1 2" key="1">
    <citation type="submission" date="2019-04" db="EMBL/GenBank/DDBJ databases">
        <authorList>
            <person name="Li J."/>
        </authorList>
    </citation>
    <scope>NUCLEOTIDE SEQUENCE [LARGE SCALE GENOMIC DNA]</scope>
    <source>
        <strain evidence="1 2">KCTC 42687</strain>
    </source>
</reference>
<dbReference type="SFLD" id="SFLDG01129">
    <property type="entry name" value="C1.5:_HAD__Beta-PGM__Phosphata"/>
    <property type="match status" value="1"/>
</dbReference>
<proteinExistence type="predicted"/>
<dbReference type="Proteomes" id="UP000309747">
    <property type="component" value="Unassembled WGS sequence"/>
</dbReference>
<dbReference type="NCBIfam" id="TIGR01509">
    <property type="entry name" value="HAD-SF-IA-v3"/>
    <property type="match status" value="1"/>
</dbReference>
<dbReference type="SUPFAM" id="SSF56784">
    <property type="entry name" value="HAD-like"/>
    <property type="match status" value="1"/>
</dbReference>
<dbReference type="OrthoDB" id="9782449at2"/>